<keyword evidence="3" id="KW-0812">Transmembrane</keyword>
<dbReference type="InterPro" id="IPR043128">
    <property type="entry name" value="Rev_trsase/Diguanyl_cyclase"/>
</dbReference>
<comment type="caution">
    <text evidence="5">The sequence shown here is derived from an EMBL/GenBank/DDBJ whole genome shotgun (WGS) entry which is preliminary data.</text>
</comment>
<dbReference type="InterPro" id="IPR029787">
    <property type="entry name" value="Nucleotide_cyclase"/>
</dbReference>
<dbReference type="PROSITE" id="PS50887">
    <property type="entry name" value="GGDEF"/>
    <property type="match status" value="1"/>
</dbReference>
<accession>A0A2G9WPC3</accession>
<dbReference type="AlphaFoldDB" id="A0A2G9WPC3"/>
<evidence type="ECO:0000256" key="1">
    <source>
        <dbReference type="ARBA" id="ARBA00012528"/>
    </source>
</evidence>
<feature type="transmembrane region" description="Helical" evidence="3">
    <location>
        <begin position="160"/>
        <end position="183"/>
    </location>
</feature>
<dbReference type="NCBIfam" id="TIGR00254">
    <property type="entry name" value="GGDEF"/>
    <property type="match status" value="1"/>
</dbReference>
<feature type="transmembrane region" description="Helical" evidence="3">
    <location>
        <begin position="76"/>
        <end position="95"/>
    </location>
</feature>
<organism evidence="5 6">
    <name type="scientific">Pleomorphomonas carboxyditropha</name>
    <dbReference type="NCBI Taxonomy" id="2023338"/>
    <lineage>
        <taxon>Bacteria</taxon>
        <taxon>Pseudomonadati</taxon>
        <taxon>Pseudomonadota</taxon>
        <taxon>Alphaproteobacteria</taxon>
        <taxon>Hyphomicrobiales</taxon>
        <taxon>Pleomorphomonadaceae</taxon>
        <taxon>Pleomorphomonas</taxon>
    </lineage>
</organism>
<dbReference type="PANTHER" id="PTHR45138">
    <property type="entry name" value="REGULATORY COMPONENTS OF SENSORY TRANSDUCTION SYSTEM"/>
    <property type="match status" value="1"/>
</dbReference>
<dbReference type="InterPro" id="IPR050469">
    <property type="entry name" value="Diguanylate_Cyclase"/>
</dbReference>
<dbReference type="CDD" id="cd01949">
    <property type="entry name" value="GGDEF"/>
    <property type="match status" value="1"/>
</dbReference>
<sequence>MESVEVVMSELINVSTLLLVGVLGGMTAGTAFGFIWLTERRNPALGVWAASLWLGAAACAFYMLRPVVPDWTSVLFGNAVLAFAYGLIWLGFRLFEGCRPVVWKAAIGAVAWLPFVAIPLLRDEPALHAALAALVMSLYSLAIAWRLVQRRRIEPLPARLPTAVLFAAHGTLYAFRVPLLLLLPDLGLGATFDQSPLFIAGVFEALLFTLFLVVAMLTLIAQRDAHFHRKAANIDALTSLPNRAAFFRAAEALLQGGGGRGVLMVFDLDHFHFVNDRFGREEGDRALRAFAQVLHREVRPPDIVARVGDEEFALFMPSIRLDVGLSIAEYLCRRTEELKLMTDGGERIPLTTSAGVAAVADVGPDIGALMAAAGAALAEAKRIGRNRCRAYRVASKLHDRLVDDWLKTG</sequence>
<name>A0A2G9WPC3_9HYPH</name>
<feature type="transmembrane region" description="Helical" evidence="3">
    <location>
        <begin position="12"/>
        <end position="37"/>
    </location>
</feature>
<dbReference type="GO" id="GO:0052621">
    <property type="term" value="F:diguanylate cyclase activity"/>
    <property type="evidence" value="ECO:0007669"/>
    <property type="project" value="UniProtKB-EC"/>
</dbReference>
<feature type="transmembrane region" description="Helical" evidence="3">
    <location>
        <begin position="195"/>
        <end position="220"/>
    </location>
</feature>
<dbReference type="GO" id="GO:0043709">
    <property type="term" value="P:cell adhesion involved in single-species biofilm formation"/>
    <property type="evidence" value="ECO:0007669"/>
    <property type="project" value="TreeGrafter"/>
</dbReference>
<dbReference type="EC" id="2.7.7.65" evidence="1"/>
<evidence type="ECO:0000313" key="5">
    <source>
        <dbReference type="EMBL" id="PIO96571.1"/>
    </source>
</evidence>
<dbReference type="SMART" id="SM00267">
    <property type="entry name" value="GGDEF"/>
    <property type="match status" value="1"/>
</dbReference>
<comment type="catalytic activity">
    <reaction evidence="2">
        <text>2 GTP = 3',3'-c-di-GMP + 2 diphosphate</text>
        <dbReference type="Rhea" id="RHEA:24898"/>
        <dbReference type="ChEBI" id="CHEBI:33019"/>
        <dbReference type="ChEBI" id="CHEBI:37565"/>
        <dbReference type="ChEBI" id="CHEBI:58805"/>
        <dbReference type="EC" id="2.7.7.65"/>
    </reaction>
</comment>
<dbReference type="InterPro" id="IPR000160">
    <property type="entry name" value="GGDEF_dom"/>
</dbReference>
<evidence type="ECO:0000259" key="4">
    <source>
        <dbReference type="PROSITE" id="PS50887"/>
    </source>
</evidence>
<proteinExistence type="predicted"/>
<dbReference type="Pfam" id="PF00990">
    <property type="entry name" value="GGDEF"/>
    <property type="match status" value="1"/>
</dbReference>
<dbReference type="Gene3D" id="3.30.70.270">
    <property type="match status" value="1"/>
</dbReference>
<reference evidence="5 6" key="1">
    <citation type="submission" date="2017-08" db="EMBL/GenBank/DDBJ databases">
        <title>Pleomorphomonas carboxidotrophicus sp. nov., a new mesophilic hydrogenogenic carboxidotroph.</title>
        <authorList>
            <person name="Esquivel-Elizondo S."/>
            <person name="Krajmalnik-Brown R."/>
            <person name="Maldonado J."/>
        </authorList>
    </citation>
    <scope>NUCLEOTIDE SEQUENCE [LARGE SCALE GENOMIC DNA]</scope>
    <source>
        <strain evidence="5 6">SVCO-16</strain>
    </source>
</reference>
<evidence type="ECO:0000313" key="6">
    <source>
        <dbReference type="Proteomes" id="UP000231070"/>
    </source>
</evidence>
<dbReference type="Proteomes" id="UP000231070">
    <property type="component" value="Unassembled WGS sequence"/>
</dbReference>
<keyword evidence="3" id="KW-1133">Transmembrane helix</keyword>
<keyword evidence="3" id="KW-0472">Membrane</keyword>
<feature type="transmembrane region" description="Helical" evidence="3">
    <location>
        <begin position="44"/>
        <end position="64"/>
    </location>
</feature>
<dbReference type="PANTHER" id="PTHR45138:SF9">
    <property type="entry name" value="DIGUANYLATE CYCLASE DGCM-RELATED"/>
    <property type="match status" value="1"/>
</dbReference>
<feature type="domain" description="GGDEF" evidence="4">
    <location>
        <begin position="259"/>
        <end position="393"/>
    </location>
</feature>
<gene>
    <name evidence="5" type="ORF">CJ014_24725</name>
</gene>
<feature type="transmembrane region" description="Helical" evidence="3">
    <location>
        <begin position="102"/>
        <end position="121"/>
    </location>
</feature>
<dbReference type="GO" id="GO:1902201">
    <property type="term" value="P:negative regulation of bacterial-type flagellum-dependent cell motility"/>
    <property type="evidence" value="ECO:0007669"/>
    <property type="project" value="TreeGrafter"/>
</dbReference>
<dbReference type="GO" id="GO:0005886">
    <property type="term" value="C:plasma membrane"/>
    <property type="evidence" value="ECO:0007669"/>
    <property type="project" value="TreeGrafter"/>
</dbReference>
<evidence type="ECO:0000256" key="3">
    <source>
        <dbReference type="SAM" id="Phobius"/>
    </source>
</evidence>
<dbReference type="SUPFAM" id="SSF55073">
    <property type="entry name" value="Nucleotide cyclase"/>
    <property type="match status" value="1"/>
</dbReference>
<feature type="transmembrane region" description="Helical" evidence="3">
    <location>
        <begin position="127"/>
        <end position="148"/>
    </location>
</feature>
<protein>
    <recommendedName>
        <fullName evidence="1">diguanylate cyclase</fullName>
        <ecNumber evidence="1">2.7.7.65</ecNumber>
    </recommendedName>
</protein>
<keyword evidence="6" id="KW-1185">Reference proteome</keyword>
<evidence type="ECO:0000256" key="2">
    <source>
        <dbReference type="ARBA" id="ARBA00034247"/>
    </source>
</evidence>
<dbReference type="EMBL" id="NQVN01000030">
    <property type="protein sequence ID" value="PIO96571.1"/>
    <property type="molecule type" value="Genomic_DNA"/>
</dbReference>